<keyword evidence="2" id="KW-1185">Reference proteome</keyword>
<name>A0ACD3BE17_9AGAR</name>
<proteinExistence type="predicted"/>
<organism evidence="1 2">
    <name type="scientific">Pluteus cervinus</name>
    <dbReference type="NCBI Taxonomy" id="181527"/>
    <lineage>
        <taxon>Eukaryota</taxon>
        <taxon>Fungi</taxon>
        <taxon>Dikarya</taxon>
        <taxon>Basidiomycota</taxon>
        <taxon>Agaricomycotina</taxon>
        <taxon>Agaricomycetes</taxon>
        <taxon>Agaricomycetidae</taxon>
        <taxon>Agaricales</taxon>
        <taxon>Pluteineae</taxon>
        <taxon>Pluteaceae</taxon>
        <taxon>Pluteus</taxon>
    </lineage>
</organism>
<accession>A0ACD3BE17</accession>
<evidence type="ECO:0000313" key="2">
    <source>
        <dbReference type="Proteomes" id="UP000308600"/>
    </source>
</evidence>
<protein>
    <submittedName>
        <fullName evidence="1">Uncharacterized protein</fullName>
    </submittedName>
</protein>
<sequence>MTQFAPSSSRKASSSGVTIFSSGVYKVVLDEGNSCNREHIFLPLATYFTMGWFNHDSEEAQAYNTVTGGSHKATLSHEMLAAAAAFEAAKAYEHHVSANGQPPNHEKAKEILAAAVGAFVDREVETKGLDTIDKEKAKHQAKKQAEAALAASGQF</sequence>
<dbReference type="EMBL" id="ML208261">
    <property type="protein sequence ID" value="TFK75884.1"/>
    <property type="molecule type" value="Genomic_DNA"/>
</dbReference>
<reference evidence="1 2" key="1">
    <citation type="journal article" date="2019" name="Nat. Ecol. Evol.">
        <title>Megaphylogeny resolves global patterns of mushroom evolution.</title>
        <authorList>
            <person name="Varga T."/>
            <person name="Krizsan K."/>
            <person name="Foldi C."/>
            <person name="Dima B."/>
            <person name="Sanchez-Garcia M."/>
            <person name="Sanchez-Ramirez S."/>
            <person name="Szollosi G.J."/>
            <person name="Szarkandi J.G."/>
            <person name="Papp V."/>
            <person name="Albert L."/>
            <person name="Andreopoulos W."/>
            <person name="Angelini C."/>
            <person name="Antonin V."/>
            <person name="Barry K.W."/>
            <person name="Bougher N.L."/>
            <person name="Buchanan P."/>
            <person name="Buyck B."/>
            <person name="Bense V."/>
            <person name="Catcheside P."/>
            <person name="Chovatia M."/>
            <person name="Cooper J."/>
            <person name="Damon W."/>
            <person name="Desjardin D."/>
            <person name="Finy P."/>
            <person name="Geml J."/>
            <person name="Haridas S."/>
            <person name="Hughes K."/>
            <person name="Justo A."/>
            <person name="Karasinski D."/>
            <person name="Kautmanova I."/>
            <person name="Kiss B."/>
            <person name="Kocsube S."/>
            <person name="Kotiranta H."/>
            <person name="LaButti K.M."/>
            <person name="Lechner B.E."/>
            <person name="Liimatainen K."/>
            <person name="Lipzen A."/>
            <person name="Lukacs Z."/>
            <person name="Mihaltcheva S."/>
            <person name="Morgado L.N."/>
            <person name="Niskanen T."/>
            <person name="Noordeloos M.E."/>
            <person name="Ohm R.A."/>
            <person name="Ortiz-Santana B."/>
            <person name="Ovrebo C."/>
            <person name="Racz N."/>
            <person name="Riley R."/>
            <person name="Savchenko A."/>
            <person name="Shiryaev A."/>
            <person name="Soop K."/>
            <person name="Spirin V."/>
            <person name="Szebenyi C."/>
            <person name="Tomsovsky M."/>
            <person name="Tulloss R.E."/>
            <person name="Uehling J."/>
            <person name="Grigoriev I.V."/>
            <person name="Vagvolgyi C."/>
            <person name="Papp T."/>
            <person name="Martin F.M."/>
            <person name="Miettinen O."/>
            <person name="Hibbett D.S."/>
            <person name="Nagy L.G."/>
        </authorList>
    </citation>
    <scope>NUCLEOTIDE SEQUENCE [LARGE SCALE GENOMIC DNA]</scope>
    <source>
        <strain evidence="1 2">NL-1719</strain>
    </source>
</reference>
<dbReference type="Proteomes" id="UP000308600">
    <property type="component" value="Unassembled WGS sequence"/>
</dbReference>
<gene>
    <name evidence="1" type="ORF">BDN72DRAFT_831321</name>
</gene>
<evidence type="ECO:0000313" key="1">
    <source>
        <dbReference type="EMBL" id="TFK75884.1"/>
    </source>
</evidence>